<keyword evidence="1" id="KW-0472">Membrane</keyword>
<evidence type="ECO:0000259" key="2">
    <source>
        <dbReference type="PROSITE" id="PS50835"/>
    </source>
</evidence>
<dbReference type="SUPFAM" id="SSF48726">
    <property type="entry name" value="Immunoglobulin"/>
    <property type="match status" value="1"/>
</dbReference>
<reference evidence="3 4" key="1">
    <citation type="submission" date="2021-06" db="EMBL/GenBank/DDBJ databases">
        <authorList>
            <person name="Palmer J.M."/>
        </authorList>
    </citation>
    <scope>NUCLEOTIDE SEQUENCE [LARGE SCALE GENOMIC DNA]</scope>
    <source>
        <strain evidence="3 4">AS_MEX2019</strain>
        <tissue evidence="3">Muscle</tissue>
    </source>
</reference>
<dbReference type="Gene3D" id="2.60.40.10">
    <property type="entry name" value="Immunoglobulins"/>
    <property type="match status" value="1"/>
</dbReference>
<dbReference type="SMART" id="SM00409">
    <property type="entry name" value="IG"/>
    <property type="match status" value="1"/>
</dbReference>
<feature type="transmembrane region" description="Helical" evidence="1">
    <location>
        <begin position="40"/>
        <end position="58"/>
    </location>
</feature>
<evidence type="ECO:0000313" key="3">
    <source>
        <dbReference type="EMBL" id="MEQ2300620.1"/>
    </source>
</evidence>
<dbReference type="InterPro" id="IPR013783">
    <property type="entry name" value="Ig-like_fold"/>
</dbReference>
<dbReference type="InterPro" id="IPR003599">
    <property type="entry name" value="Ig_sub"/>
</dbReference>
<keyword evidence="4" id="KW-1185">Reference proteome</keyword>
<protein>
    <recommendedName>
        <fullName evidence="2">Ig-like domain-containing protein</fullName>
    </recommendedName>
</protein>
<dbReference type="PROSITE" id="PS50835">
    <property type="entry name" value="IG_LIKE"/>
    <property type="match status" value="1"/>
</dbReference>
<sequence length="220" mass="25028">MHTLCPHETVEEELFAVLQHRGRVYKQQCMRKICSTSRCCSTMILLACFVLLLCLSAYSEGTIISQEPGGSINLTCSLDGCPSNISGYKYLYLYYEFHEQEEVLFFDKNSPSGTPRLKYEHRIQTHRSTLTFTISNLTVNDTGIYRCVYKKSANIAVKCSVYAVFITEKTSCSSIPPTIIIPPLMLYVIFICIISVLTMWIFFLLIIPRVTVLLHLLHSA</sequence>
<comment type="caution">
    <text evidence="3">The sequence shown here is derived from an EMBL/GenBank/DDBJ whole genome shotgun (WGS) entry which is preliminary data.</text>
</comment>
<dbReference type="PANTHER" id="PTHR15343:SF0">
    <property type="entry name" value="T-CELL ANTIGEN CD7"/>
    <property type="match status" value="1"/>
</dbReference>
<dbReference type="InterPro" id="IPR013106">
    <property type="entry name" value="Ig_V-set"/>
</dbReference>
<keyword evidence="1" id="KW-0812">Transmembrane</keyword>
<accession>A0ABV0Z4R0</accession>
<keyword evidence="1" id="KW-1133">Transmembrane helix</keyword>
<feature type="transmembrane region" description="Helical" evidence="1">
    <location>
        <begin position="184"/>
        <end position="207"/>
    </location>
</feature>
<dbReference type="InterPro" id="IPR036179">
    <property type="entry name" value="Ig-like_dom_sf"/>
</dbReference>
<dbReference type="PANTHER" id="PTHR15343">
    <property type="entry name" value="CD7"/>
    <property type="match status" value="1"/>
</dbReference>
<dbReference type="InterPro" id="IPR007110">
    <property type="entry name" value="Ig-like_dom"/>
</dbReference>
<dbReference type="Pfam" id="PF07686">
    <property type="entry name" value="V-set"/>
    <property type="match status" value="1"/>
</dbReference>
<name>A0ABV0Z4R0_9TELE</name>
<dbReference type="InterPro" id="IPR039090">
    <property type="entry name" value="CD7"/>
</dbReference>
<organism evidence="3 4">
    <name type="scientific">Ameca splendens</name>
    <dbReference type="NCBI Taxonomy" id="208324"/>
    <lineage>
        <taxon>Eukaryota</taxon>
        <taxon>Metazoa</taxon>
        <taxon>Chordata</taxon>
        <taxon>Craniata</taxon>
        <taxon>Vertebrata</taxon>
        <taxon>Euteleostomi</taxon>
        <taxon>Actinopterygii</taxon>
        <taxon>Neopterygii</taxon>
        <taxon>Teleostei</taxon>
        <taxon>Neoteleostei</taxon>
        <taxon>Acanthomorphata</taxon>
        <taxon>Ovalentaria</taxon>
        <taxon>Atherinomorphae</taxon>
        <taxon>Cyprinodontiformes</taxon>
        <taxon>Goodeidae</taxon>
        <taxon>Ameca</taxon>
    </lineage>
</organism>
<dbReference type="Proteomes" id="UP001469553">
    <property type="component" value="Unassembled WGS sequence"/>
</dbReference>
<feature type="domain" description="Ig-like" evidence="2">
    <location>
        <begin position="69"/>
        <end position="147"/>
    </location>
</feature>
<gene>
    <name evidence="3" type="ORF">AMECASPLE_027598</name>
</gene>
<evidence type="ECO:0000256" key="1">
    <source>
        <dbReference type="SAM" id="Phobius"/>
    </source>
</evidence>
<proteinExistence type="predicted"/>
<dbReference type="EMBL" id="JAHRIP010049962">
    <property type="protein sequence ID" value="MEQ2300620.1"/>
    <property type="molecule type" value="Genomic_DNA"/>
</dbReference>
<evidence type="ECO:0000313" key="4">
    <source>
        <dbReference type="Proteomes" id="UP001469553"/>
    </source>
</evidence>